<keyword evidence="1" id="KW-0472">Membrane</keyword>
<protein>
    <submittedName>
        <fullName evidence="3">ABC transporter</fullName>
    </submittedName>
</protein>
<keyword evidence="1" id="KW-0812">Transmembrane</keyword>
<feature type="transmembrane region" description="Helical" evidence="1">
    <location>
        <begin position="145"/>
        <end position="167"/>
    </location>
</feature>
<dbReference type="RefSeq" id="WP_118259428.1">
    <property type="nucleotide sequence ID" value="NZ_CALBWO010000034.1"/>
</dbReference>
<feature type="transmembrane region" description="Helical" evidence="1">
    <location>
        <begin position="258"/>
        <end position="276"/>
    </location>
</feature>
<name>A0A412X3F9_9BACT</name>
<dbReference type="InterPro" id="IPR029062">
    <property type="entry name" value="Class_I_gatase-like"/>
</dbReference>
<gene>
    <name evidence="3" type="ORF">DWW18_06280</name>
</gene>
<accession>A0A412X3F9</accession>
<comment type="caution">
    <text evidence="3">The sequence shown here is derived from an EMBL/GenBank/DDBJ whole genome shotgun (WGS) entry which is preliminary data.</text>
</comment>
<dbReference type="Pfam" id="PF09822">
    <property type="entry name" value="ABC_transp_aux"/>
    <property type="match status" value="1"/>
</dbReference>
<organism evidence="3 4">
    <name type="scientific">Butyricimonas virosa</name>
    <dbReference type="NCBI Taxonomy" id="544645"/>
    <lineage>
        <taxon>Bacteria</taxon>
        <taxon>Pseudomonadati</taxon>
        <taxon>Bacteroidota</taxon>
        <taxon>Bacteroidia</taxon>
        <taxon>Bacteroidales</taxon>
        <taxon>Odoribacteraceae</taxon>
        <taxon>Butyricimonas</taxon>
    </lineage>
</organism>
<evidence type="ECO:0000256" key="1">
    <source>
        <dbReference type="SAM" id="Phobius"/>
    </source>
</evidence>
<dbReference type="GO" id="GO:0005886">
    <property type="term" value="C:plasma membrane"/>
    <property type="evidence" value="ECO:0007669"/>
    <property type="project" value="UniProtKB-SubCell"/>
</dbReference>
<dbReference type="InterPro" id="IPR019196">
    <property type="entry name" value="ABC_transp_unknown"/>
</dbReference>
<feature type="transmembrane region" description="Helical" evidence="1">
    <location>
        <begin position="174"/>
        <end position="193"/>
    </location>
</feature>
<evidence type="ECO:0000313" key="3">
    <source>
        <dbReference type="EMBL" id="RGV35175.1"/>
    </source>
</evidence>
<dbReference type="SUPFAM" id="SSF52317">
    <property type="entry name" value="Class I glutamine amidotransferase-like"/>
    <property type="match status" value="1"/>
</dbReference>
<dbReference type="EMBL" id="QRZA01000005">
    <property type="protein sequence ID" value="RGV35175.1"/>
    <property type="molecule type" value="Genomic_DNA"/>
</dbReference>
<dbReference type="STRING" id="1121130.GCA_000519105_03460"/>
<feature type="domain" description="ABC-type uncharacterised transport system" evidence="2">
    <location>
        <begin position="451"/>
        <end position="687"/>
    </location>
</feature>
<reference evidence="3 4" key="1">
    <citation type="submission" date="2018-08" db="EMBL/GenBank/DDBJ databases">
        <title>A genome reference for cultivated species of the human gut microbiota.</title>
        <authorList>
            <person name="Zou Y."/>
            <person name="Xue W."/>
            <person name="Luo G."/>
        </authorList>
    </citation>
    <scope>NUCLEOTIDE SEQUENCE [LARGE SCALE GENOMIC DNA]</scope>
    <source>
        <strain evidence="3 4">AF14-49</strain>
    </source>
</reference>
<dbReference type="Pfam" id="PF12679">
    <property type="entry name" value="ABC2_membrane_2"/>
    <property type="match status" value="1"/>
</dbReference>
<evidence type="ECO:0000313" key="4">
    <source>
        <dbReference type="Proteomes" id="UP000283589"/>
    </source>
</evidence>
<evidence type="ECO:0000259" key="2">
    <source>
        <dbReference type="Pfam" id="PF09822"/>
    </source>
</evidence>
<feature type="transmembrane region" description="Helical" evidence="1">
    <location>
        <begin position="61"/>
        <end position="79"/>
    </location>
</feature>
<proteinExistence type="predicted"/>
<dbReference type="AlphaFoldDB" id="A0A412X3F9"/>
<feature type="transmembrane region" description="Helical" evidence="1">
    <location>
        <begin position="118"/>
        <end position="139"/>
    </location>
</feature>
<feature type="transmembrane region" description="Helical" evidence="1">
    <location>
        <begin position="738"/>
        <end position="760"/>
    </location>
</feature>
<dbReference type="Proteomes" id="UP000283589">
    <property type="component" value="Unassembled WGS sequence"/>
</dbReference>
<feature type="transmembrane region" description="Helical" evidence="1">
    <location>
        <begin position="12"/>
        <end position="34"/>
    </location>
</feature>
<keyword evidence="1" id="KW-1133">Transmembrane helix</keyword>
<sequence length="765" mass="86368">MKTIFRLAKTELRILFCSPVSWLILVIFAFQAGLNFSDTFGGLLKRQAMGYGLGGITEETFAGYTGLLISMLKSLYLYIPLITMGLMSRELSSGSIKFLYSSPITTTQIILGKYLSMLIYGAILMAILLVYVVFGTFTIENMDLFFVLTGVLGLYLLTCAYAAIGLFMSSITSYQVVAAMGTLAILTVLNFIGEVGQDISFVRDITYWLSISGRAYKFLAGMICSEDVLYFVIVILLFILLSIMRLQAARKKHNMMVTFTRYFAVIGGALFIGYLSSLPVSKVYYDATALKTNTLTPGSQQVVKKLDGGLTITTYMNILDENYGSALPSQLKSDFELFEQYVRFKPEIKMKYVYYYAPSVEPSFSDRFLELQGKERAEHICKIMELDFDMFLSTEEIDQIIDLKSEGYRFVRILERENGQKTTLRLYNDMMKHPSETEITSALKRFLVPAPKVAFLTGHGERNVNSAGERYYYTFARSIYFRQSLINQGFDATELNVKDQDIPEDINILVIADMRSSLSPEEMAKLERYIERGGNLFILGEPNRQEAMNPLLSKFGVELMPGTLVQLHEDHLPSIITAKLTDHAAAQCFRYKQLKGWGGSLVMPDASPLRYSTNSGYEVKPLAMTLEKGSWNELETTDFLDGELSINASIGELEQSYPVVLSLTRQRGDKEQRIVITGDADCISNGELANSRNGIFAINFNFITETFKWLSYGEFPIDTSRPDTVDNTIFLSRKASPWIKFFAMGVIPFILAFAGFMVWYRRKGR</sequence>
<dbReference type="GO" id="GO:0140359">
    <property type="term" value="F:ABC-type transporter activity"/>
    <property type="evidence" value="ECO:0007669"/>
    <property type="project" value="InterPro"/>
</dbReference>
<feature type="transmembrane region" description="Helical" evidence="1">
    <location>
        <begin position="228"/>
        <end position="246"/>
    </location>
</feature>